<keyword evidence="2" id="KW-0614">Plasmid</keyword>
<feature type="region of interest" description="Disordered" evidence="1">
    <location>
        <begin position="366"/>
        <end position="389"/>
    </location>
</feature>
<evidence type="ECO:0000313" key="2">
    <source>
        <dbReference type="EMBL" id="BDP44377.1"/>
    </source>
</evidence>
<keyword evidence="3" id="KW-1185">Reference proteome</keyword>
<name>A0ABN6RRJ3_9DEIO</name>
<protein>
    <recommendedName>
        <fullName evidence="4">Plasmid replication initiator protein</fullName>
    </recommendedName>
</protein>
<sequence length="472" mass="53495">MFSFIFEQRRKTTSMYRKKPFQPPPLLTERNLDRLGFFSIQTRLPLEPVWESQFQVGGRTVHVHGEGTRGRPHGADTDIMLGIEQLFIAQGSPEDNWLHTTPNALREAAMMVKNGRAFHRIREGLLRVWATGFIVREGWVDPTGRPIRFNAAFRLFEELRYWDKETNDLPELLPDARLSVRLSHQLASSIRAGYTHALRREVLTHLEQPHSRALYRLTEAHRYADDGTIVRTLHVPLMDWREACGIREERASKVMRALDAAHEELAAAGYLADLHVSGRGQHQHLEYVFRQENDPDPALVRLLREYRVGAPRAVQLSTEFPGRVEEAVAYYESLRRQGKVVRNPPGLIADIITHPEKYELPGHLATPPGDHDQDAQPAGALHSEVRAQEEHEARLTAQLALPPERQWKETGATLLLLLKKALGAEEKAALEARCRSGDLLAARLAHDAARAAATLRLQDFVDDLKGKLGTRP</sequence>
<gene>
    <name evidence="2" type="ORF">DAETH_43460</name>
</gene>
<dbReference type="EMBL" id="AP026562">
    <property type="protein sequence ID" value="BDP44377.1"/>
    <property type="molecule type" value="Genomic_DNA"/>
</dbReference>
<reference evidence="2" key="1">
    <citation type="submission" date="2022-07" db="EMBL/GenBank/DDBJ databases">
        <title>Complete Genome Sequence of the Radioresistant Bacterium Deinococcus aetherius ST0316, Isolated from the Air Dust collected in Lower Stratosphere above Japan.</title>
        <authorList>
            <person name="Satoh K."/>
            <person name="Hagiwara K."/>
            <person name="Katsumata K."/>
            <person name="Kubo A."/>
            <person name="Yokobori S."/>
            <person name="Yamagishi A."/>
            <person name="Oono Y."/>
            <person name="Narumi I."/>
        </authorList>
    </citation>
    <scope>NUCLEOTIDE SEQUENCE</scope>
    <source>
        <strain evidence="2">ST0316</strain>
        <plasmid evidence="2">pDAETH-2</plasmid>
    </source>
</reference>
<evidence type="ECO:0000313" key="3">
    <source>
        <dbReference type="Proteomes" id="UP001064971"/>
    </source>
</evidence>
<dbReference type="InterPro" id="IPR018777">
    <property type="entry name" value="Replication_initiator_prot_A"/>
</dbReference>
<evidence type="ECO:0008006" key="4">
    <source>
        <dbReference type="Google" id="ProtNLM"/>
    </source>
</evidence>
<dbReference type="Proteomes" id="UP001064971">
    <property type="component" value="Plasmid pDAETH-2"/>
</dbReference>
<proteinExistence type="predicted"/>
<accession>A0ABN6RRJ3</accession>
<organism evidence="2 3">
    <name type="scientific">Deinococcus aetherius</name>
    <dbReference type="NCBI Taxonomy" id="200252"/>
    <lineage>
        <taxon>Bacteria</taxon>
        <taxon>Thermotogati</taxon>
        <taxon>Deinococcota</taxon>
        <taxon>Deinococci</taxon>
        <taxon>Deinococcales</taxon>
        <taxon>Deinococcaceae</taxon>
        <taxon>Deinococcus</taxon>
    </lineage>
</organism>
<geneLocation type="plasmid" evidence="2 3">
    <name>pDAETH-2</name>
</geneLocation>
<evidence type="ECO:0000256" key="1">
    <source>
        <dbReference type="SAM" id="MobiDB-lite"/>
    </source>
</evidence>
<dbReference type="Pfam" id="PF10134">
    <property type="entry name" value="RPA"/>
    <property type="match status" value="1"/>
</dbReference>